<gene>
    <name evidence="7" type="ORF">LCGC14_2276540</name>
</gene>
<keyword evidence="4" id="KW-0472">Membrane</keyword>
<dbReference type="InterPro" id="IPR003770">
    <property type="entry name" value="MLTG-like"/>
</dbReference>
<evidence type="ECO:0000256" key="2">
    <source>
        <dbReference type="ARBA" id="ARBA00022692"/>
    </source>
</evidence>
<dbReference type="Pfam" id="PF02618">
    <property type="entry name" value="YceG"/>
    <property type="match status" value="1"/>
</dbReference>
<dbReference type="EMBL" id="LAZR01031585">
    <property type="protein sequence ID" value="KKL53326.1"/>
    <property type="molecule type" value="Genomic_DNA"/>
</dbReference>
<keyword evidence="5" id="KW-0456">Lyase</keyword>
<accession>A0A0F9DHN5</accession>
<evidence type="ECO:0000256" key="1">
    <source>
        <dbReference type="ARBA" id="ARBA00022475"/>
    </source>
</evidence>
<evidence type="ECO:0000256" key="5">
    <source>
        <dbReference type="ARBA" id="ARBA00023239"/>
    </source>
</evidence>
<evidence type="ECO:0000256" key="4">
    <source>
        <dbReference type="ARBA" id="ARBA00023136"/>
    </source>
</evidence>
<dbReference type="PANTHER" id="PTHR30518">
    <property type="entry name" value="ENDOLYTIC MUREIN TRANSGLYCOSYLASE"/>
    <property type="match status" value="1"/>
</dbReference>
<keyword evidence="2" id="KW-0812">Transmembrane</keyword>
<keyword evidence="3" id="KW-1133">Transmembrane helix</keyword>
<protein>
    <submittedName>
        <fullName evidence="7">Uncharacterized protein</fullName>
    </submittedName>
</protein>
<dbReference type="GO" id="GO:0016829">
    <property type="term" value="F:lyase activity"/>
    <property type="evidence" value="ECO:0007669"/>
    <property type="project" value="UniProtKB-KW"/>
</dbReference>
<keyword evidence="1" id="KW-1003">Cell membrane</keyword>
<dbReference type="GO" id="GO:0071555">
    <property type="term" value="P:cell wall organization"/>
    <property type="evidence" value="ECO:0007669"/>
    <property type="project" value="UniProtKB-KW"/>
</dbReference>
<evidence type="ECO:0000256" key="3">
    <source>
        <dbReference type="ARBA" id="ARBA00022989"/>
    </source>
</evidence>
<evidence type="ECO:0000313" key="7">
    <source>
        <dbReference type="EMBL" id="KKL53326.1"/>
    </source>
</evidence>
<dbReference type="Gene3D" id="3.30.1490.480">
    <property type="entry name" value="Endolytic murein transglycosylase"/>
    <property type="match status" value="1"/>
</dbReference>
<organism evidence="7">
    <name type="scientific">marine sediment metagenome</name>
    <dbReference type="NCBI Taxonomy" id="412755"/>
    <lineage>
        <taxon>unclassified sequences</taxon>
        <taxon>metagenomes</taxon>
        <taxon>ecological metagenomes</taxon>
    </lineage>
</organism>
<feature type="non-terminal residue" evidence="7">
    <location>
        <position position="182"/>
    </location>
</feature>
<dbReference type="AlphaFoldDB" id="A0A0F9DHN5"/>
<sequence length="182" mass="20216">MKEASTIIVLLGVLVLLFALSIPPDEPELILLVVREDMSLGDIGRTLQDTSVIGHRFLFTAAFWLHSPTSIESGGYRLTERMGAWRAVKVLIGDAQLRWVTVPEGLRKEEVAEIVGTVLEWTVVQQEGFIAAYQSGVYAEGVYFPDTYLIPHDATGGEVAERMIAQLNEVLEPYTEELLVQN</sequence>
<keyword evidence="6" id="KW-0961">Cell wall biogenesis/degradation</keyword>
<dbReference type="PANTHER" id="PTHR30518:SF2">
    <property type="entry name" value="ENDOLYTIC MUREIN TRANSGLYCOSYLASE"/>
    <property type="match status" value="1"/>
</dbReference>
<name>A0A0F9DHN5_9ZZZZ</name>
<reference evidence="7" key="1">
    <citation type="journal article" date="2015" name="Nature">
        <title>Complex archaea that bridge the gap between prokaryotes and eukaryotes.</title>
        <authorList>
            <person name="Spang A."/>
            <person name="Saw J.H."/>
            <person name="Jorgensen S.L."/>
            <person name="Zaremba-Niedzwiedzka K."/>
            <person name="Martijn J."/>
            <person name="Lind A.E."/>
            <person name="van Eijk R."/>
            <person name="Schleper C."/>
            <person name="Guy L."/>
            <person name="Ettema T.J."/>
        </authorList>
    </citation>
    <scope>NUCLEOTIDE SEQUENCE</scope>
</reference>
<evidence type="ECO:0000256" key="6">
    <source>
        <dbReference type="ARBA" id="ARBA00023316"/>
    </source>
</evidence>
<proteinExistence type="predicted"/>
<comment type="caution">
    <text evidence="7">The sequence shown here is derived from an EMBL/GenBank/DDBJ whole genome shotgun (WGS) entry which is preliminary data.</text>
</comment>